<dbReference type="Pfam" id="PF00924">
    <property type="entry name" value="MS_channel_2nd"/>
    <property type="match status" value="1"/>
</dbReference>
<dbReference type="SUPFAM" id="SSF82689">
    <property type="entry name" value="Mechanosensitive channel protein MscS (YggB), C-terminal domain"/>
    <property type="match status" value="1"/>
</dbReference>
<dbReference type="Gene3D" id="2.30.30.60">
    <property type="match status" value="1"/>
</dbReference>
<feature type="transmembrane region" description="Helical" evidence="8">
    <location>
        <begin position="241"/>
        <end position="263"/>
    </location>
</feature>
<feature type="signal peptide" evidence="9">
    <location>
        <begin position="1"/>
        <end position="23"/>
    </location>
</feature>
<feature type="domain" description="Mechanosensitive ion channel MscS" evidence="10">
    <location>
        <begin position="612"/>
        <end position="679"/>
    </location>
</feature>
<dbReference type="InterPro" id="IPR011014">
    <property type="entry name" value="MscS_channel_TM-2"/>
</dbReference>
<feature type="transmembrane region" description="Helical" evidence="8">
    <location>
        <begin position="317"/>
        <end position="334"/>
    </location>
</feature>
<comment type="similarity">
    <text evidence="2">Belongs to the MscS (TC 1.A.23) family.</text>
</comment>
<dbReference type="SUPFAM" id="SSF50182">
    <property type="entry name" value="Sm-like ribonucleoproteins"/>
    <property type="match status" value="1"/>
</dbReference>
<feature type="transmembrane region" description="Helical" evidence="8">
    <location>
        <begin position="201"/>
        <end position="220"/>
    </location>
</feature>
<proteinExistence type="inferred from homology"/>
<dbReference type="Gene3D" id="1.10.287.1260">
    <property type="match status" value="1"/>
</dbReference>
<feature type="compositionally biased region" description="Basic and acidic residues" evidence="7">
    <location>
        <begin position="807"/>
        <end position="820"/>
    </location>
</feature>
<name>A0ABX3MMJ3_9RHOB</name>
<feature type="domain" description="DUF3772" evidence="11">
    <location>
        <begin position="124"/>
        <end position="173"/>
    </location>
</feature>
<evidence type="ECO:0000256" key="9">
    <source>
        <dbReference type="SAM" id="SignalP"/>
    </source>
</evidence>
<evidence type="ECO:0000256" key="1">
    <source>
        <dbReference type="ARBA" id="ARBA00004651"/>
    </source>
</evidence>
<feature type="transmembrane region" description="Helical" evidence="8">
    <location>
        <begin position="481"/>
        <end position="501"/>
    </location>
</feature>
<evidence type="ECO:0000256" key="6">
    <source>
        <dbReference type="ARBA" id="ARBA00023136"/>
    </source>
</evidence>
<dbReference type="PANTHER" id="PTHR30347:SF1">
    <property type="entry name" value="MECHANOSENSITIVE CHANNEL MSCK"/>
    <property type="match status" value="1"/>
</dbReference>
<dbReference type="SUPFAM" id="SSF82861">
    <property type="entry name" value="Mechanosensitive channel protein MscS (YggB), transmembrane region"/>
    <property type="match status" value="1"/>
</dbReference>
<feature type="transmembrane region" description="Helical" evidence="8">
    <location>
        <begin position="596"/>
        <end position="625"/>
    </location>
</feature>
<feature type="transmembrane region" description="Helical" evidence="8">
    <location>
        <begin position="439"/>
        <end position="460"/>
    </location>
</feature>
<keyword evidence="3" id="KW-1003">Cell membrane</keyword>
<feature type="transmembrane region" description="Helical" evidence="8">
    <location>
        <begin position="409"/>
        <end position="433"/>
    </location>
</feature>
<keyword evidence="9" id="KW-0732">Signal</keyword>
<accession>A0ABX3MMJ3</accession>
<dbReference type="Proteomes" id="UP000242224">
    <property type="component" value="Unassembled WGS sequence"/>
</dbReference>
<feature type="transmembrane region" description="Helical" evidence="8">
    <location>
        <begin position="275"/>
        <end position="297"/>
    </location>
</feature>
<dbReference type="InterPro" id="IPR023408">
    <property type="entry name" value="MscS_beta-dom_sf"/>
</dbReference>
<evidence type="ECO:0000313" key="14">
    <source>
        <dbReference type="Proteomes" id="UP000242224"/>
    </source>
</evidence>
<evidence type="ECO:0000256" key="5">
    <source>
        <dbReference type="ARBA" id="ARBA00022989"/>
    </source>
</evidence>
<evidence type="ECO:0000256" key="3">
    <source>
        <dbReference type="ARBA" id="ARBA00022475"/>
    </source>
</evidence>
<keyword evidence="4 8" id="KW-0812">Transmembrane</keyword>
<evidence type="ECO:0000313" key="13">
    <source>
        <dbReference type="EMBL" id="OOY12762.1"/>
    </source>
</evidence>
<dbReference type="InterPro" id="IPR006685">
    <property type="entry name" value="MscS_channel_2nd"/>
</dbReference>
<dbReference type="PANTHER" id="PTHR30347">
    <property type="entry name" value="POTASSIUM CHANNEL RELATED"/>
    <property type="match status" value="1"/>
</dbReference>
<evidence type="ECO:0000256" key="2">
    <source>
        <dbReference type="ARBA" id="ARBA00008017"/>
    </source>
</evidence>
<feature type="transmembrane region" description="Helical" evidence="8">
    <location>
        <begin position="521"/>
        <end position="546"/>
    </location>
</feature>
<dbReference type="RefSeq" id="WP_078573314.1">
    <property type="nucleotide sequence ID" value="NZ_MPZS01000001.1"/>
</dbReference>
<evidence type="ECO:0000259" key="11">
    <source>
        <dbReference type="Pfam" id="PF12607"/>
    </source>
</evidence>
<dbReference type="EMBL" id="MPZS01000001">
    <property type="protein sequence ID" value="OOY12762.1"/>
    <property type="molecule type" value="Genomic_DNA"/>
</dbReference>
<keyword evidence="5 8" id="KW-1133">Transmembrane helix</keyword>
<protein>
    <recommendedName>
        <fullName evidence="15">Small-conductance mechanosensitive channel</fullName>
    </recommendedName>
</protein>
<comment type="subcellular location">
    <subcellularLocation>
        <location evidence="1">Cell membrane</location>
        <topology evidence="1">Multi-pass membrane protein</topology>
    </subcellularLocation>
</comment>
<dbReference type="InterPro" id="IPR022249">
    <property type="entry name" value="DUF3772"/>
</dbReference>
<dbReference type="InterPro" id="IPR052702">
    <property type="entry name" value="MscS-like_channel"/>
</dbReference>
<dbReference type="InterPro" id="IPR011066">
    <property type="entry name" value="MscS_channel_C_sf"/>
</dbReference>
<feature type="region of interest" description="Disordered" evidence="7">
    <location>
        <begin position="787"/>
        <end position="844"/>
    </location>
</feature>
<evidence type="ECO:0000259" key="12">
    <source>
        <dbReference type="Pfam" id="PF21082"/>
    </source>
</evidence>
<comment type="caution">
    <text evidence="13">The sequence shown here is derived from an EMBL/GenBank/DDBJ whole genome shotgun (WGS) entry which is preliminary data.</text>
</comment>
<feature type="chain" id="PRO_5045382809" description="Small-conductance mechanosensitive channel" evidence="9">
    <location>
        <begin position="24"/>
        <end position="844"/>
    </location>
</feature>
<evidence type="ECO:0000256" key="4">
    <source>
        <dbReference type="ARBA" id="ARBA00022692"/>
    </source>
</evidence>
<evidence type="ECO:0008006" key="15">
    <source>
        <dbReference type="Google" id="ProtNLM"/>
    </source>
</evidence>
<dbReference type="InterPro" id="IPR010920">
    <property type="entry name" value="LSM_dom_sf"/>
</dbReference>
<keyword evidence="14" id="KW-1185">Reference proteome</keyword>
<evidence type="ECO:0000259" key="10">
    <source>
        <dbReference type="Pfam" id="PF00924"/>
    </source>
</evidence>
<dbReference type="Pfam" id="PF21082">
    <property type="entry name" value="MS_channel_3rd"/>
    <property type="match status" value="1"/>
</dbReference>
<gene>
    <name evidence="13" type="ORF">BMG00_02735</name>
</gene>
<reference evidence="13 14" key="1">
    <citation type="submission" date="2016-11" db="EMBL/GenBank/DDBJ databases">
        <title>A multilocus sequence analysis scheme for characterization of bacteria in the genus Thioclava.</title>
        <authorList>
            <person name="Liu Y."/>
            <person name="Shao Z."/>
        </authorList>
    </citation>
    <scope>NUCLEOTIDE SEQUENCE [LARGE SCALE GENOMIC DNA]</scope>
    <source>
        <strain evidence="13 14">11.10-0-13</strain>
    </source>
</reference>
<dbReference type="Pfam" id="PF12607">
    <property type="entry name" value="DUF3772"/>
    <property type="match status" value="1"/>
</dbReference>
<sequence>MILRVTRLLLLVLALALPVLAQAQTSAPLDYAAWDKLASRAETMVQDDSAAEAAFDDIRNTLTDWRAKFQQAESTNATQISTVKAQIDALGPAPKEGETEDQAIAERRKALNDQLAQLQAPGIRATEAASRADSIIANIDRLLRARQTDKLMRLTPSPLNPINWPAGIKVLSGLGGALASEMRAQLEKPDPYATARDRAPVIVGLLLVALVLVARGRRWIMKLADLIEKRLAWRTQRVTDFLVSIGQITLPIVGVTLLVTALIQTALFGTRWTEFLMAVGAVVSAFFAAIWLAGRVFPRNDRQSAPFTLQPERRREGRLLTVSLAVLAAMQGPFGDWVVKRGEAALDTGATTSEAVDSVGKLLDAGFGVLAFPLQVLAAILLFRFGQLLRRHLRNETSASEESAFRDRLVGLLGNTLIVVSVIAPVLGGIGYVNAANALIWPTIMTLGLIALVLVLHLFLTDLYVFITRRNDEGRESLTPTLIGFLLGLAALPFAALIWGARSSDLLELWTRFRNGMSLGGVTISPGVFLTFAIIFVIGLMVTRLLQGALKASLLPKTKIDKGGQNAIISGVGYMGIFLAAVISISAAGIDLSSLAIVAGALSVGVGFGLQTIVQNFVSGIILLIERPISEGDWIEVGGQMGVVKAISVRSTRIETFDRTEVIVPNADLIAGQVTNWTRGNLTGRLILPVGVAYGTDTRKVEEILLEIAKNQSLVMMNPEPTVIFNGFGADSLDFEVRVILSDVNFIMRVKSEMNHEINQRFTEAGIEIPFAQRDVWLRNPEVLQGALAKPEREPEPEPEPETAPDMADKTPHPVTREDLGTPQPGEGMEGVQQQDGGSDGGDR</sequence>
<feature type="domain" description="Mechanosensitive ion channel MscS C-terminal" evidence="12">
    <location>
        <begin position="688"/>
        <end position="769"/>
    </location>
</feature>
<dbReference type="InterPro" id="IPR049278">
    <property type="entry name" value="MS_channel_C"/>
</dbReference>
<feature type="transmembrane region" description="Helical" evidence="8">
    <location>
        <begin position="367"/>
        <end position="389"/>
    </location>
</feature>
<dbReference type="Gene3D" id="3.30.70.100">
    <property type="match status" value="1"/>
</dbReference>
<evidence type="ECO:0000256" key="8">
    <source>
        <dbReference type="SAM" id="Phobius"/>
    </source>
</evidence>
<feature type="transmembrane region" description="Helical" evidence="8">
    <location>
        <begin position="567"/>
        <end position="590"/>
    </location>
</feature>
<keyword evidence="6 8" id="KW-0472">Membrane</keyword>
<evidence type="ECO:0000256" key="7">
    <source>
        <dbReference type="SAM" id="MobiDB-lite"/>
    </source>
</evidence>
<organism evidence="13 14">
    <name type="scientific">Thioclava marina</name>
    <dbReference type="NCBI Taxonomy" id="1915077"/>
    <lineage>
        <taxon>Bacteria</taxon>
        <taxon>Pseudomonadati</taxon>
        <taxon>Pseudomonadota</taxon>
        <taxon>Alphaproteobacteria</taxon>
        <taxon>Rhodobacterales</taxon>
        <taxon>Paracoccaceae</taxon>
        <taxon>Thioclava</taxon>
    </lineage>
</organism>